<dbReference type="Gene3D" id="1.25.40.10">
    <property type="entry name" value="Tetratricopeptide repeat domain"/>
    <property type="match status" value="1"/>
</dbReference>
<dbReference type="PROSITE" id="PS51257">
    <property type="entry name" value="PROKAR_LIPOPROTEIN"/>
    <property type="match status" value="1"/>
</dbReference>
<keyword evidence="3" id="KW-0998">Cell outer membrane</keyword>
<accession>A0ABT8F856</accession>
<dbReference type="RefSeq" id="WP_320005102.1">
    <property type="nucleotide sequence ID" value="NZ_JAUHJS010000007.1"/>
</dbReference>
<organism evidence="5 6">
    <name type="scientific">Shiella aurantiaca</name>
    <dbReference type="NCBI Taxonomy" id="3058365"/>
    <lineage>
        <taxon>Bacteria</taxon>
        <taxon>Pseudomonadati</taxon>
        <taxon>Bacteroidota</taxon>
        <taxon>Cytophagia</taxon>
        <taxon>Cytophagales</taxon>
        <taxon>Shiellaceae</taxon>
        <taxon>Shiella</taxon>
    </lineage>
</organism>
<dbReference type="NCBIfam" id="TIGR03302">
    <property type="entry name" value="OM_YfiO"/>
    <property type="match status" value="1"/>
</dbReference>
<evidence type="ECO:0000313" key="5">
    <source>
        <dbReference type="EMBL" id="MDN4166564.1"/>
    </source>
</evidence>
<keyword evidence="2" id="KW-0472">Membrane</keyword>
<evidence type="ECO:0000256" key="3">
    <source>
        <dbReference type="ARBA" id="ARBA00023237"/>
    </source>
</evidence>
<reference evidence="5" key="1">
    <citation type="submission" date="2023-06" db="EMBL/GenBank/DDBJ databases">
        <title>Cytophagales bacterium Strain LB-30, isolated from soil.</title>
        <authorList>
            <person name="Liu B."/>
        </authorList>
    </citation>
    <scope>NUCLEOTIDE SEQUENCE</scope>
    <source>
        <strain evidence="5">LB-30</strain>
    </source>
</reference>
<gene>
    <name evidence="5" type="primary">bamD</name>
    <name evidence="5" type="ORF">QWY31_13730</name>
</gene>
<evidence type="ECO:0000313" key="6">
    <source>
        <dbReference type="Proteomes" id="UP001168552"/>
    </source>
</evidence>
<evidence type="ECO:0000259" key="4">
    <source>
        <dbReference type="Pfam" id="PF13525"/>
    </source>
</evidence>
<keyword evidence="6" id="KW-1185">Reference proteome</keyword>
<dbReference type="Pfam" id="PF13525">
    <property type="entry name" value="YfiO"/>
    <property type="match status" value="1"/>
</dbReference>
<dbReference type="InterPro" id="IPR011990">
    <property type="entry name" value="TPR-like_helical_dom_sf"/>
</dbReference>
<proteinExistence type="predicted"/>
<dbReference type="EMBL" id="JAUHJS010000007">
    <property type="protein sequence ID" value="MDN4166564.1"/>
    <property type="molecule type" value="Genomic_DNA"/>
</dbReference>
<comment type="caution">
    <text evidence="5">The sequence shown here is derived from an EMBL/GenBank/DDBJ whole genome shotgun (WGS) entry which is preliminary data.</text>
</comment>
<dbReference type="Proteomes" id="UP001168552">
    <property type="component" value="Unassembled WGS sequence"/>
</dbReference>
<sequence>MLKTRSLFILFVLITVVISGCSKFRKIQKSDDWKLKYEAAIKYYEKKDYYRASVLFDEIMPIVRGSEESEMIQYYYAYCHFHQGDYILSAHYFKTFYETFSRSTYAQEANYMYAYSLYMQSPDANLDQTSTRQAIESMQIFINRYPSSTYREEASRLINEMQVKLETKAYENTKLFFNLKAYRKEEYLKAAMIAFENFQKDFPDSKFNEEIAYYQIEAQYLLAEESVLSKKRERYNQTIEFYLSFVDGFPESKWLKEAEPLYEKSLKALGKIKEENNL</sequence>
<feature type="domain" description="Outer membrane lipoprotein BamD-like" evidence="4">
    <location>
        <begin position="36"/>
        <end position="171"/>
    </location>
</feature>
<evidence type="ECO:0000256" key="2">
    <source>
        <dbReference type="ARBA" id="ARBA00023136"/>
    </source>
</evidence>
<name>A0ABT8F856_9BACT</name>
<dbReference type="InterPro" id="IPR017689">
    <property type="entry name" value="BamD"/>
</dbReference>
<evidence type="ECO:0000256" key="1">
    <source>
        <dbReference type="ARBA" id="ARBA00022729"/>
    </source>
</evidence>
<dbReference type="InterPro" id="IPR039565">
    <property type="entry name" value="BamD-like"/>
</dbReference>
<dbReference type="SUPFAM" id="SSF48452">
    <property type="entry name" value="TPR-like"/>
    <property type="match status" value="1"/>
</dbReference>
<protein>
    <submittedName>
        <fullName evidence="5">Outer membrane protein assembly factor BamD</fullName>
    </submittedName>
</protein>
<keyword evidence="1" id="KW-0732">Signal</keyword>